<evidence type="ECO:0000313" key="4">
    <source>
        <dbReference type="EMBL" id="WNY26591.1"/>
    </source>
</evidence>
<feature type="domain" description="CobN/magnesium chelatase" evidence="3">
    <location>
        <begin position="136"/>
        <end position="739"/>
    </location>
</feature>
<organism evidence="4 5">
    <name type="scientific">Methanolapillus ohkumae</name>
    <dbReference type="NCBI Taxonomy" id="3028298"/>
    <lineage>
        <taxon>Archaea</taxon>
        <taxon>Methanobacteriati</taxon>
        <taxon>Methanobacteriota</taxon>
        <taxon>Stenosarchaea group</taxon>
        <taxon>Methanomicrobia</taxon>
        <taxon>Methanosarcinales</taxon>
        <taxon>Methanosarcinaceae</taxon>
        <taxon>Methanolapillus</taxon>
    </lineage>
</organism>
<evidence type="ECO:0000259" key="3">
    <source>
        <dbReference type="Pfam" id="PF02514"/>
    </source>
</evidence>
<proteinExistence type="predicted"/>
<keyword evidence="2" id="KW-1133">Transmembrane helix</keyword>
<sequence length="1388" mass="151068">MKKIFVLLILFLLLGSMIPVNADPAPPEKLEILYLPSGQSNIVLMESAMNNVTVATHVNLTCKIASMTTDVSDWDLTAYDVVLFNHVEQTVVSRLEPKLDAAKAQNLNFKVAAVSTPSVTSTLSLVDGSTNYTECFVYLGVDNMEIALLYLAKKTGHYEGPVPVPVAKSIYGIYHPDKWSSSNPYLFDNVSEYLTWYADSTRDGNLHVYDPDKPTIGVIPSTSLKDVSRDGPIIDYLVREIENQGYNVIVGTYVMAAATGSKPNENKENFMIITETGSDTNYEVVIDAAIALSRGGRLFSSNGDLGQQELEALGVPILNGVQLYSGKTQSDWENSDQGVFSDQLYQLAFAEMDGMIEPIVIAGKDEFGYNMPIDYQADWMVKRAISWAELGNKSNNEKKIVIPYYAAEAGKANIGADPDYYLDGPGSILEILKALKTAGYNLGNDELPSKGELIEQMTKYGYNVGTWAPGQLQKMAEDGYAIMLPLNDYLAFYNTLDSSQKAAVESVWGAPPGDIMVYENSSGKYFVIPALKFGNVVLTPTPLRGRDQSQDALSRNGNYPPTHQALAMYYYFGNASQYNADAMVPIWTNLAVMPGKQAGLSAKDWTAIMIGDMPIIHPLPVDSTGLTDKRRANMAIVNFLTPVLTPSGLYGNLSTLEFKIGEYKTTADDSVKAETLDSIIDYCNELGFSTSLGINWESDKSDAVKINQDLEIIEKHLRGIKGSYIPYGDHIFGKPPSDTLISGKTYSELDLMAEAIHIQNSGISTEEAKNLLNKSTDEMTNLLRALSGKSIPIGSTGDPVYKPEVLPTGKNPVQNDSRYIPTDDAWKIGKNLTGKLIEIYQEKNGAGKYPEKVAFLLWAIETTRNKGTSESEIFYLMGVEPVWATSGSGTNRVTGVQLIAGWNKPRVDIVVETSGSYRDVYSQQVLLINDAAKLAANAPDKGQPNYVKINSNEIESALIAKGYNSTFAKEISTARVFGPPPGEYTPGIENLAGSDLENTTTAADLYIERMSYAYGVNLTYDKDGNDLRVDGKVVTQWGIPVPEVLTQNLKKVEMGVFSRSSNVYGLLDHPMVASYFGGLAAAITKSGGNADMYINNQRNGGEGVESLGEFLNAELNSRAFNPKWIEGMMNSGYAGTTHMEEMFGALGVWDMTMPGLVTGDTWSKLNDIYVNDSTNQGVSDFLKSSNPYAYQSMVGSLLNAAYNGQWEPTADQLKQLQQEYVQQTVLNGVVCCHHTCSNMNFNNRIMNGLMALDLPEEMKREYVDTVNIALDKSYNPSLNPSSAQSSGSGTGTAKIVNSSENNTSDNTSNATSLTESENSGSGYGKDSTPAGVSQVTGYEMISQSIGSTASAVRDFISNPSVSSSSAIAIALVILLIGAVFYGYRKKGV</sequence>
<dbReference type="GeneID" id="89227765"/>
<dbReference type="Pfam" id="PF02514">
    <property type="entry name" value="CobN-Mg_chel"/>
    <property type="match status" value="2"/>
</dbReference>
<dbReference type="InterPro" id="IPR003672">
    <property type="entry name" value="CobN/Mg_chltase"/>
</dbReference>
<dbReference type="PANTHER" id="PTHR44119">
    <property type="entry name" value="MAGNESIUM-CHELATASE SUBUNIT CHLH, CHLOROPLASTIC"/>
    <property type="match status" value="1"/>
</dbReference>
<dbReference type="Proteomes" id="UP001304970">
    <property type="component" value="Chromosome"/>
</dbReference>
<protein>
    <recommendedName>
        <fullName evidence="3">CobN/magnesium chelatase domain-containing protein</fullName>
    </recommendedName>
</protein>
<accession>A0AA96V620</accession>
<name>A0AA96V620_9EURY</name>
<keyword evidence="2" id="KW-0812">Transmembrane</keyword>
<gene>
    <name evidence="4" type="ORF">MsAm2_03630</name>
</gene>
<dbReference type="CDD" id="cd10150">
    <property type="entry name" value="CobN_like"/>
    <property type="match status" value="1"/>
</dbReference>
<dbReference type="EMBL" id="CP131061">
    <property type="protein sequence ID" value="WNY26591.1"/>
    <property type="molecule type" value="Genomic_DNA"/>
</dbReference>
<evidence type="ECO:0000256" key="1">
    <source>
        <dbReference type="SAM" id="MobiDB-lite"/>
    </source>
</evidence>
<reference evidence="4 5" key="1">
    <citation type="submission" date="2023-07" db="EMBL/GenBank/DDBJ databases">
        <title>Closed genome sequence of Methanosarcinaceae archaeon Am2.</title>
        <authorList>
            <person name="Poehlein A."/>
            <person name="Protasov E."/>
            <person name="Platt K."/>
            <person name="Reeh H."/>
            <person name="Daniel R."/>
            <person name="Brune A."/>
        </authorList>
    </citation>
    <scope>NUCLEOTIDE SEQUENCE [LARGE SCALE GENOMIC DNA]</scope>
    <source>
        <strain evidence="4 5">Am2</strain>
    </source>
</reference>
<keyword evidence="5" id="KW-1185">Reference proteome</keyword>
<feature type="compositionally biased region" description="Low complexity" evidence="1">
    <location>
        <begin position="1281"/>
        <end position="1314"/>
    </location>
</feature>
<evidence type="ECO:0000313" key="5">
    <source>
        <dbReference type="Proteomes" id="UP001304970"/>
    </source>
</evidence>
<evidence type="ECO:0000256" key="2">
    <source>
        <dbReference type="SAM" id="Phobius"/>
    </source>
</evidence>
<dbReference type="PANTHER" id="PTHR44119:SF4">
    <property type="entry name" value="AEROBIC COBALTOCHELATASE SUBUNIT COBN"/>
    <property type="match status" value="1"/>
</dbReference>
<keyword evidence="2" id="KW-0472">Membrane</keyword>
<feature type="domain" description="CobN/magnesium chelatase" evidence="3">
    <location>
        <begin position="766"/>
        <end position="1212"/>
    </location>
</feature>
<feature type="transmembrane region" description="Helical" evidence="2">
    <location>
        <begin position="1365"/>
        <end position="1383"/>
    </location>
</feature>
<feature type="region of interest" description="Disordered" evidence="1">
    <location>
        <begin position="1274"/>
        <end position="1330"/>
    </location>
</feature>
<dbReference type="RefSeq" id="WP_338098114.1">
    <property type="nucleotide sequence ID" value="NZ_CP131061.1"/>
</dbReference>